<evidence type="ECO:0000313" key="1">
    <source>
        <dbReference type="EMBL" id="MBB6048466.1"/>
    </source>
</evidence>
<gene>
    <name evidence="1" type="ORF">HNQ39_000228</name>
</gene>
<dbReference type="RefSeq" id="WP_184192077.1">
    <property type="nucleotide sequence ID" value="NZ_JACHGW010000001.1"/>
</dbReference>
<dbReference type="Proteomes" id="UP000520814">
    <property type="component" value="Unassembled WGS sequence"/>
</dbReference>
<organism evidence="1 2">
    <name type="scientific">Armatimonas rosea</name>
    <dbReference type="NCBI Taxonomy" id="685828"/>
    <lineage>
        <taxon>Bacteria</taxon>
        <taxon>Bacillati</taxon>
        <taxon>Armatimonadota</taxon>
        <taxon>Armatimonadia</taxon>
        <taxon>Armatimonadales</taxon>
        <taxon>Armatimonadaceae</taxon>
        <taxon>Armatimonas</taxon>
    </lineage>
</organism>
<proteinExistence type="predicted"/>
<evidence type="ECO:0000313" key="2">
    <source>
        <dbReference type="Proteomes" id="UP000520814"/>
    </source>
</evidence>
<keyword evidence="2" id="KW-1185">Reference proteome</keyword>
<dbReference type="Gene3D" id="3.10.450.50">
    <property type="match status" value="1"/>
</dbReference>
<comment type="caution">
    <text evidence="1">The sequence shown here is derived from an EMBL/GenBank/DDBJ whole genome shotgun (WGS) entry which is preliminary data.</text>
</comment>
<accession>A0A7W9W4Y9</accession>
<sequence>MTEQELLEQHLANIGKPVEAQNLAIYAETLRVEFPFAPDGHTQSLDGPEALGKFLAAIATFTTGHQINDLETAIFEGGFVIEYEESSTFRSTGRAYASRIVWTAQTASGKITRLREHYNPIRVLEALGELG</sequence>
<dbReference type="InterPro" id="IPR032710">
    <property type="entry name" value="NTF2-like_dom_sf"/>
</dbReference>
<dbReference type="SUPFAM" id="SSF54427">
    <property type="entry name" value="NTF2-like"/>
    <property type="match status" value="1"/>
</dbReference>
<dbReference type="EMBL" id="JACHGW010000001">
    <property type="protein sequence ID" value="MBB6048466.1"/>
    <property type="molecule type" value="Genomic_DNA"/>
</dbReference>
<dbReference type="AlphaFoldDB" id="A0A7W9W4Y9"/>
<protein>
    <recommendedName>
        <fullName evidence="3">SnoaL-like domain-containing protein</fullName>
    </recommendedName>
</protein>
<reference evidence="1 2" key="1">
    <citation type="submission" date="2020-08" db="EMBL/GenBank/DDBJ databases">
        <title>Genomic Encyclopedia of Type Strains, Phase IV (KMG-IV): sequencing the most valuable type-strain genomes for metagenomic binning, comparative biology and taxonomic classification.</title>
        <authorList>
            <person name="Goeker M."/>
        </authorList>
    </citation>
    <scope>NUCLEOTIDE SEQUENCE [LARGE SCALE GENOMIC DNA]</scope>
    <source>
        <strain evidence="1 2">DSM 23562</strain>
    </source>
</reference>
<evidence type="ECO:0008006" key="3">
    <source>
        <dbReference type="Google" id="ProtNLM"/>
    </source>
</evidence>
<name>A0A7W9W4Y9_ARMRO</name>